<comment type="caution">
    <text evidence="1">The sequence shown here is derived from an EMBL/GenBank/DDBJ whole genome shotgun (WGS) entry which is preliminary data.</text>
</comment>
<sequence>MSPTLPTPPRPSRRGFLGITGTTAALAACAASLPVLGARTAEYTGHRFPAATHPHHPTALYPEGCDDATEPLNAGVRCGADRAEA</sequence>
<dbReference type="Proteomes" id="UP001597365">
    <property type="component" value="Unassembled WGS sequence"/>
</dbReference>
<organism evidence="1 2">
    <name type="scientific">Streptomyces desertarenae</name>
    <dbReference type="NCBI Taxonomy" id="2666184"/>
    <lineage>
        <taxon>Bacteria</taxon>
        <taxon>Bacillati</taxon>
        <taxon>Actinomycetota</taxon>
        <taxon>Actinomycetes</taxon>
        <taxon>Kitasatosporales</taxon>
        <taxon>Streptomycetaceae</taxon>
        <taxon>Streptomyces</taxon>
    </lineage>
</organism>
<name>A0ABW4PGF5_9ACTN</name>
<evidence type="ECO:0000313" key="2">
    <source>
        <dbReference type="Proteomes" id="UP001597365"/>
    </source>
</evidence>
<keyword evidence="2" id="KW-1185">Reference proteome</keyword>
<reference evidence="2" key="1">
    <citation type="journal article" date="2019" name="Int. J. Syst. Evol. Microbiol.">
        <title>The Global Catalogue of Microorganisms (GCM) 10K type strain sequencing project: providing services to taxonomists for standard genome sequencing and annotation.</title>
        <authorList>
            <consortium name="The Broad Institute Genomics Platform"/>
            <consortium name="The Broad Institute Genome Sequencing Center for Infectious Disease"/>
            <person name="Wu L."/>
            <person name="Ma J."/>
        </authorList>
    </citation>
    <scope>NUCLEOTIDE SEQUENCE [LARGE SCALE GENOMIC DNA]</scope>
    <source>
        <strain evidence="2">CGMCC 4.7455</strain>
    </source>
</reference>
<dbReference type="RefSeq" id="WP_380897779.1">
    <property type="nucleotide sequence ID" value="NZ_JBHUFU010000003.1"/>
</dbReference>
<protein>
    <recommendedName>
        <fullName evidence="3">Twin-arginine translocation signal domain-containing protein</fullName>
    </recommendedName>
</protein>
<evidence type="ECO:0008006" key="3">
    <source>
        <dbReference type="Google" id="ProtNLM"/>
    </source>
</evidence>
<evidence type="ECO:0000313" key="1">
    <source>
        <dbReference type="EMBL" id="MFD1829335.1"/>
    </source>
</evidence>
<accession>A0ABW4PGF5</accession>
<dbReference type="InterPro" id="IPR006311">
    <property type="entry name" value="TAT_signal"/>
</dbReference>
<proteinExistence type="predicted"/>
<dbReference type="EMBL" id="JBHUFU010000003">
    <property type="protein sequence ID" value="MFD1829335.1"/>
    <property type="molecule type" value="Genomic_DNA"/>
</dbReference>
<dbReference type="PROSITE" id="PS51318">
    <property type="entry name" value="TAT"/>
    <property type="match status" value="1"/>
</dbReference>
<gene>
    <name evidence="1" type="ORF">ACFSJS_06625</name>
</gene>